<evidence type="ECO:0000256" key="1">
    <source>
        <dbReference type="SAM" id="SignalP"/>
    </source>
</evidence>
<name>A0A5C6RL32_9BACT</name>
<feature type="domain" description="Outer membrane protein beta-barrel" evidence="2">
    <location>
        <begin position="24"/>
        <end position="170"/>
    </location>
</feature>
<dbReference type="InterPro" id="IPR025665">
    <property type="entry name" value="Beta-barrel_OMP_2"/>
</dbReference>
<dbReference type="OrthoDB" id="947434at2"/>
<dbReference type="RefSeq" id="WP_147167673.1">
    <property type="nucleotide sequence ID" value="NZ_VOOR01000021.1"/>
</dbReference>
<feature type="chain" id="PRO_5022686757" evidence="1">
    <location>
        <begin position="24"/>
        <end position="208"/>
    </location>
</feature>
<evidence type="ECO:0000259" key="2">
    <source>
        <dbReference type="Pfam" id="PF13568"/>
    </source>
</evidence>
<dbReference type="EMBL" id="VOOR01000021">
    <property type="protein sequence ID" value="TXB62953.1"/>
    <property type="molecule type" value="Genomic_DNA"/>
</dbReference>
<evidence type="ECO:0000313" key="3">
    <source>
        <dbReference type="EMBL" id="TXB62953.1"/>
    </source>
</evidence>
<dbReference type="AlphaFoldDB" id="A0A5C6RL32"/>
<gene>
    <name evidence="3" type="ORF">FRY97_11470</name>
</gene>
<organism evidence="3 4">
    <name type="scientific">Phaeodactylibacter luteus</name>
    <dbReference type="NCBI Taxonomy" id="1564516"/>
    <lineage>
        <taxon>Bacteria</taxon>
        <taxon>Pseudomonadati</taxon>
        <taxon>Bacteroidota</taxon>
        <taxon>Saprospiria</taxon>
        <taxon>Saprospirales</taxon>
        <taxon>Haliscomenobacteraceae</taxon>
        <taxon>Phaeodactylibacter</taxon>
    </lineage>
</organism>
<feature type="signal peptide" evidence="1">
    <location>
        <begin position="1"/>
        <end position="23"/>
    </location>
</feature>
<sequence length="208" mass="23312">MKIHLTAALLLFFSILCPRPATAQWSWGPSVGLNAAGMQTETIPNRVESAIILGGQMGGQVGLAARYAFGPRIAVRLGGQLQFRTNYLEQDTFFLEDAFAYQLWSVQVPLTFELTPTERWFILAGLECGSLLGPLPNREDWQRLDFGFTFGAGFAISPNLHLHFNYLVGLPRVAEGRFRDEETQVQGVYYFRSRTLQAGLTFYLPTEP</sequence>
<comment type="caution">
    <text evidence="3">The sequence shown here is derived from an EMBL/GenBank/DDBJ whole genome shotgun (WGS) entry which is preliminary data.</text>
</comment>
<dbReference type="SUPFAM" id="SSF56925">
    <property type="entry name" value="OMPA-like"/>
    <property type="match status" value="1"/>
</dbReference>
<protein>
    <submittedName>
        <fullName evidence="3">Porin family protein</fullName>
    </submittedName>
</protein>
<dbReference type="Pfam" id="PF13568">
    <property type="entry name" value="OMP_b-brl_2"/>
    <property type="match status" value="1"/>
</dbReference>
<evidence type="ECO:0000313" key="4">
    <source>
        <dbReference type="Proteomes" id="UP000321580"/>
    </source>
</evidence>
<proteinExistence type="predicted"/>
<keyword evidence="4" id="KW-1185">Reference proteome</keyword>
<dbReference type="Proteomes" id="UP000321580">
    <property type="component" value="Unassembled WGS sequence"/>
</dbReference>
<reference evidence="3 4" key="1">
    <citation type="submission" date="2019-08" db="EMBL/GenBank/DDBJ databases">
        <title>Genome of Phaeodactylibacter luteus.</title>
        <authorList>
            <person name="Bowman J.P."/>
        </authorList>
    </citation>
    <scope>NUCLEOTIDE SEQUENCE [LARGE SCALE GENOMIC DNA]</scope>
    <source>
        <strain evidence="3 4">KCTC 42180</strain>
    </source>
</reference>
<accession>A0A5C6RL32</accession>
<dbReference type="InterPro" id="IPR011250">
    <property type="entry name" value="OMP/PagP_B-barrel"/>
</dbReference>
<keyword evidence="1" id="KW-0732">Signal</keyword>